<evidence type="ECO:0000313" key="3">
    <source>
        <dbReference type="Proteomes" id="UP001139887"/>
    </source>
</evidence>
<dbReference type="AlphaFoldDB" id="A0A9W8I989"/>
<proteinExistence type="predicted"/>
<evidence type="ECO:0000256" key="1">
    <source>
        <dbReference type="ARBA" id="ARBA00022679"/>
    </source>
</evidence>
<sequence length="477" mass="54331">MEEYIKNIESQTIPLSVIDTQGSFSNIPFVFMYENKDGSSDFMPSHLLRDSFFRTMGQLPIFAGRIVTRGIGNVSIVVDANNINMPDYKEDSSNVPFSQLKAAGYKWSSWPEGVATAGPMTKADKNGEIKLINVHVIRLLNNSGVMIYLSIPHYVLDGESHMEVMRRWCQVYQLMASDQFSAIDDLPQYTFDRAVLQQNLPDERQPVDEITHKTFTEYSYLSEWFAWISPEWRGYILSKIIEWQHAEAHLFHVSNASFESLRAVLREHVPNIDEISKNEILLSLASKTLAQSQMASEGRSPGASTAKNSTLPVAVIFEVRKYLQLMRQEYIGNVLIPKISLQSLEDLEMPTNAESLSRIMSTFKDTIHSLSAPQIGSHIEMVNLRPSCFTRPITKFSRSKTAMSFVYDIMPDMYKADFGNGRPEWVSPIQPFRANAVLLLTSHDPTDGVDVFMTAYPRVMKEILKNEFWTNFAKIIY</sequence>
<dbReference type="InterPro" id="IPR050317">
    <property type="entry name" value="Plant_Fungal_Acyltransferase"/>
</dbReference>
<dbReference type="PANTHER" id="PTHR31642">
    <property type="entry name" value="TRICHOTHECENE 3-O-ACETYLTRANSFERASE"/>
    <property type="match status" value="1"/>
</dbReference>
<dbReference type="Pfam" id="PF02458">
    <property type="entry name" value="Transferase"/>
    <property type="match status" value="1"/>
</dbReference>
<comment type="caution">
    <text evidence="2">The sequence shown here is derived from an EMBL/GenBank/DDBJ whole genome shotgun (WGS) entry which is preliminary data.</text>
</comment>
<dbReference type="GO" id="GO:0016747">
    <property type="term" value="F:acyltransferase activity, transferring groups other than amino-acyl groups"/>
    <property type="evidence" value="ECO:0007669"/>
    <property type="project" value="TreeGrafter"/>
</dbReference>
<dbReference type="GO" id="GO:0044550">
    <property type="term" value="P:secondary metabolite biosynthetic process"/>
    <property type="evidence" value="ECO:0007669"/>
    <property type="project" value="TreeGrafter"/>
</dbReference>
<dbReference type="PANTHER" id="PTHR31642:SF310">
    <property type="entry name" value="FATTY ALCOHOL:CAFFEOYL-COA ACYLTRANSFERASE"/>
    <property type="match status" value="1"/>
</dbReference>
<reference evidence="2" key="1">
    <citation type="submission" date="2022-07" db="EMBL/GenBank/DDBJ databases">
        <title>Phylogenomic reconstructions and comparative analyses of Kickxellomycotina fungi.</title>
        <authorList>
            <person name="Reynolds N.K."/>
            <person name="Stajich J.E."/>
            <person name="Barry K."/>
            <person name="Grigoriev I.V."/>
            <person name="Crous P."/>
            <person name="Smith M.E."/>
        </authorList>
    </citation>
    <scope>NUCLEOTIDE SEQUENCE</scope>
    <source>
        <strain evidence="2">NRRL 1566</strain>
    </source>
</reference>
<dbReference type="Proteomes" id="UP001139887">
    <property type="component" value="Unassembled WGS sequence"/>
</dbReference>
<organism evidence="2 3">
    <name type="scientific">Coemansia brasiliensis</name>
    <dbReference type="NCBI Taxonomy" id="2650707"/>
    <lineage>
        <taxon>Eukaryota</taxon>
        <taxon>Fungi</taxon>
        <taxon>Fungi incertae sedis</taxon>
        <taxon>Zoopagomycota</taxon>
        <taxon>Kickxellomycotina</taxon>
        <taxon>Kickxellomycetes</taxon>
        <taxon>Kickxellales</taxon>
        <taxon>Kickxellaceae</taxon>
        <taxon>Coemansia</taxon>
    </lineage>
</organism>
<dbReference type="OrthoDB" id="1862401at2759"/>
<protein>
    <submittedName>
        <fullName evidence="2">Uncharacterized protein</fullName>
    </submittedName>
</protein>
<dbReference type="Gene3D" id="3.30.559.10">
    <property type="entry name" value="Chloramphenicol acetyltransferase-like domain"/>
    <property type="match status" value="2"/>
</dbReference>
<dbReference type="EMBL" id="JANBUW010000017">
    <property type="protein sequence ID" value="KAJ2851111.1"/>
    <property type="molecule type" value="Genomic_DNA"/>
</dbReference>
<dbReference type="InterPro" id="IPR023213">
    <property type="entry name" value="CAT-like_dom_sf"/>
</dbReference>
<evidence type="ECO:0000313" key="2">
    <source>
        <dbReference type="EMBL" id="KAJ2851111.1"/>
    </source>
</evidence>
<gene>
    <name evidence="2" type="ORF">IWW36_001362</name>
</gene>
<name>A0A9W8I989_9FUNG</name>
<accession>A0A9W8I989</accession>
<keyword evidence="3" id="KW-1185">Reference proteome</keyword>
<keyword evidence="1" id="KW-0808">Transferase</keyword>